<reference evidence="2 3" key="1">
    <citation type="submission" date="2018-11" db="EMBL/GenBank/DDBJ databases">
        <authorList>
            <consortium name="Pathogen Informatics"/>
        </authorList>
    </citation>
    <scope>NUCLEOTIDE SEQUENCE [LARGE SCALE GENOMIC DNA]</scope>
    <source>
        <strain evidence="2 3">Zambia</strain>
    </source>
</reference>
<name>A0A183MKR4_9TREM</name>
<evidence type="ECO:0000313" key="3">
    <source>
        <dbReference type="Proteomes" id="UP000277204"/>
    </source>
</evidence>
<evidence type="ECO:0000313" key="2">
    <source>
        <dbReference type="EMBL" id="VDP21557.1"/>
    </source>
</evidence>
<accession>A0A183MKR4</accession>
<dbReference type="STRING" id="48269.A0A183MKR4"/>
<evidence type="ECO:0000259" key="1">
    <source>
        <dbReference type="Pfam" id="PF24384"/>
    </source>
</evidence>
<proteinExistence type="predicted"/>
<sequence>MDILIRILVWSLSPILRVSVSIDGIHQGFAEPANSLESGNSTPLYVLPWNTSQWSTNPYAFHVIEVTARDVNNNQRTVVQSFSLRNRAVFPIGFLSKFLVANSMSVSVSALYYTLWITVFTFVVSPLLIRRLNLRPLFMGYLVADKFGFVFSFGIYIDGIYIPERLTYVLAESQLFGFGLYLLFFTYYCGHQQYDPIYPLSSGEPLEQYSNSVYKDDIHSNALCIRLPKICFSPSLLIITVIYISLHLVLTFIFIWLPYGFVVRLLSPGLVIPVCVACILYIYCPRPNHVKHCIQ</sequence>
<gene>
    <name evidence="2" type="ORF">SMRZ_LOCUS16639</name>
</gene>
<keyword evidence="3" id="KW-1185">Reference proteome</keyword>
<dbReference type="EMBL" id="UZAI01017188">
    <property type="protein sequence ID" value="VDP21557.1"/>
    <property type="molecule type" value="Genomic_DNA"/>
</dbReference>
<dbReference type="AlphaFoldDB" id="A0A183MKR4"/>
<protein>
    <recommendedName>
        <fullName evidence="1">TMEM62 Ig-like domain-containing protein</fullName>
    </recommendedName>
</protein>
<organism evidence="2 3">
    <name type="scientific">Schistosoma margrebowiei</name>
    <dbReference type="NCBI Taxonomy" id="48269"/>
    <lineage>
        <taxon>Eukaryota</taxon>
        <taxon>Metazoa</taxon>
        <taxon>Spiralia</taxon>
        <taxon>Lophotrochozoa</taxon>
        <taxon>Platyhelminthes</taxon>
        <taxon>Trematoda</taxon>
        <taxon>Digenea</taxon>
        <taxon>Strigeidida</taxon>
        <taxon>Schistosomatoidea</taxon>
        <taxon>Schistosomatidae</taxon>
        <taxon>Schistosoma</taxon>
    </lineage>
</organism>
<dbReference type="Proteomes" id="UP000277204">
    <property type="component" value="Unassembled WGS sequence"/>
</dbReference>
<feature type="domain" description="TMEM62 Ig-like" evidence="1">
    <location>
        <begin position="5"/>
        <end position="85"/>
    </location>
</feature>
<dbReference type="InterPro" id="IPR056229">
    <property type="entry name" value="Ig_TMM62"/>
</dbReference>
<dbReference type="Pfam" id="PF24384">
    <property type="entry name" value="Ig_TMM62"/>
    <property type="match status" value="1"/>
</dbReference>